<protein>
    <recommendedName>
        <fullName evidence="4">DNA methylase adenine-specific domain-containing protein</fullName>
    </recommendedName>
</protein>
<evidence type="ECO:0008006" key="4">
    <source>
        <dbReference type="Google" id="ProtNLM"/>
    </source>
</evidence>
<organism evidence="2 3">
    <name type="scientific">Brachyspira innocens</name>
    <dbReference type="NCBI Taxonomy" id="13264"/>
    <lineage>
        <taxon>Bacteria</taxon>
        <taxon>Pseudomonadati</taxon>
        <taxon>Spirochaetota</taxon>
        <taxon>Spirochaetia</taxon>
        <taxon>Brachyspirales</taxon>
        <taxon>Brachyspiraceae</taxon>
        <taxon>Brachyspira</taxon>
    </lineage>
</organism>
<dbReference type="Proteomes" id="UP001175147">
    <property type="component" value="Unassembled WGS sequence"/>
</dbReference>
<dbReference type="SUPFAM" id="SSF53335">
    <property type="entry name" value="S-adenosyl-L-methionine-dependent methyltransferases"/>
    <property type="match status" value="1"/>
</dbReference>
<keyword evidence="3" id="KW-1185">Reference proteome</keyword>
<reference evidence="2" key="1">
    <citation type="submission" date="2023-07" db="EMBL/GenBank/DDBJ databases">
        <title>Mucosal microbiota of week-old chicken and adult hens.</title>
        <authorList>
            <person name="Volf J."/>
            <person name="Karasova D."/>
            <person name="Crhanova M."/>
            <person name="Faldynova M."/>
            <person name="Prikrylova H."/>
            <person name="Zeman M."/>
            <person name="Babak V."/>
            <person name="Rajova J."/>
            <person name="Rychlik I."/>
        </authorList>
    </citation>
    <scope>NUCLEOTIDE SEQUENCE</scope>
    <source>
        <strain evidence="2">ET902</strain>
    </source>
</reference>
<evidence type="ECO:0000313" key="3">
    <source>
        <dbReference type="Proteomes" id="UP001175147"/>
    </source>
</evidence>
<gene>
    <name evidence="2" type="ORF">Q5M86_00135</name>
</gene>
<feature type="coiled-coil region" evidence="1">
    <location>
        <begin position="783"/>
        <end position="810"/>
    </location>
</feature>
<name>A0ABT8YVG7_9SPIR</name>
<evidence type="ECO:0000256" key="1">
    <source>
        <dbReference type="SAM" id="Coils"/>
    </source>
</evidence>
<comment type="caution">
    <text evidence="2">The sequence shown here is derived from an EMBL/GenBank/DDBJ whole genome shotgun (WGS) entry which is preliminary data.</text>
</comment>
<proteinExistence type="predicted"/>
<evidence type="ECO:0000313" key="2">
    <source>
        <dbReference type="EMBL" id="MDO7019173.1"/>
    </source>
</evidence>
<dbReference type="InterPro" id="IPR029063">
    <property type="entry name" value="SAM-dependent_MTases_sf"/>
</dbReference>
<accession>A0ABT8YVG7</accession>
<keyword evidence="1" id="KW-0175">Coiled coil</keyword>
<sequence>MIYSNNLREEELKNKIALDFFSDFDNTQIINEIDFSISKAHTAPNDIYMLWAEAKKGKSDIYKSFVQLILTIGKKRIYDKKLPPKFLGAFDSEKIAFIEYYKIMHIFSKNDFNWNVTPSDYHTKEFKELYNLAEEILKEESFIYYFEEDEKDIKAFIKDNFNTDVYSLNKIQIDKNNFVNIYYKWLENVKPSINADWESVKKTGIIDADFYLADLLSENNLTLKDKLFVLLKNNYYELDRKIDNEGFIQIRQVNFNDNQKSHNDFWKIYKRPPKEEYWDYIIERRDLLVSQDIRERKGSFFTPRAWVEKSQEFIADCLGENWQEEYYIWDCASGTGNLLTGLTNKYKIFASTIDRADVDIMKERIKNGANLLESNVFQFDFLNDDFSKCPKALQEIINDEEKRKKLVVYINPPYAEAGSITQTTGTGENKTGVATESKIYMVYSGTEIKDDKKIKNKDKNILGKASNEVFAQFFMRIYKELNGCILSCFSKLKYVNSSNFTAFRKIFQAQFLKGFIIPADTFDNVKGQFPIGFLVWDTSKIGKQKHIKVNVYDRNNKSLGKKRFYILDENTKNIGKWIAEYRQKNTENSLGMLNSGRVDFQNQKLVYIKHYVSDTAHALTITITIIIPCSVFFATRHCIKADWLNDRDQFLYPNDNWKEDKEFHSDCLAFTLFHTQNRISSKEGLNNWLPFTEEEIDAKGIFDSHLMTDFINGKIKKENKGGLLLDESPYYKGDEAVIFSYEAKEVFEAGKELYKYYHSFKNVNINASFYDIRGYFQGFKNSRMNAKSQDEKYNALLKNLKNKMDVLAKKISYKVYEHGFLKR</sequence>
<dbReference type="RefSeq" id="WP_304384428.1">
    <property type="nucleotide sequence ID" value="NZ_JAUPBL010000010.1"/>
</dbReference>
<dbReference type="EMBL" id="JAUPBM010000001">
    <property type="protein sequence ID" value="MDO7019173.1"/>
    <property type="molecule type" value="Genomic_DNA"/>
</dbReference>